<dbReference type="EMBL" id="DF973869">
    <property type="protein sequence ID" value="GAU41543.1"/>
    <property type="molecule type" value="Genomic_DNA"/>
</dbReference>
<dbReference type="Proteomes" id="UP000242715">
    <property type="component" value="Unassembled WGS sequence"/>
</dbReference>
<dbReference type="InterPro" id="IPR013126">
    <property type="entry name" value="Hsp_70_fam"/>
</dbReference>
<dbReference type="SUPFAM" id="SSF100920">
    <property type="entry name" value="Heat shock protein 70kD (HSP70), peptide-binding domain"/>
    <property type="match status" value="1"/>
</dbReference>
<keyword evidence="1" id="KW-0547">Nucleotide-binding</keyword>
<proteinExistence type="predicted"/>
<evidence type="ECO:0000313" key="3">
    <source>
        <dbReference type="EMBL" id="GAU41543.1"/>
    </source>
</evidence>
<accession>A0A2Z6NHY4</accession>
<dbReference type="GO" id="GO:0140662">
    <property type="term" value="F:ATP-dependent protein folding chaperone"/>
    <property type="evidence" value="ECO:0007669"/>
    <property type="project" value="InterPro"/>
</dbReference>
<dbReference type="Pfam" id="PF00012">
    <property type="entry name" value="HSP70"/>
    <property type="match status" value="1"/>
</dbReference>
<dbReference type="Gene3D" id="2.60.34.10">
    <property type="entry name" value="Substrate Binding Domain Of DNAk, Chain A, domain 1"/>
    <property type="match status" value="1"/>
</dbReference>
<dbReference type="OrthoDB" id="1421792at2759"/>
<dbReference type="AlphaFoldDB" id="A0A2Z6NHY4"/>
<dbReference type="InterPro" id="IPR029047">
    <property type="entry name" value="HSP70_peptide-bd_sf"/>
</dbReference>
<keyword evidence="4" id="KW-1185">Reference proteome</keyword>
<keyword evidence="2" id="KW-0067">ATP-binding</keyword>
<evidence type="ECO:0000256" key="2">
    <source>
        <dbReference type="ARBA" id="ARBA00022840"/>
    </source>
</evidence>
<evidence type="ECO:0000313" key="4">
    <source>
        <dbReference type="Proteomes" id="UP000242715"/>
    </source>
</evidence>
<evidence type="ECO:0000256" key="1">
    <source>
        <dbReference type="ARBA" id="ARBA00022741"/>
    </source>
</evidence>
<gene>
    <name evidence="3" type="ORF">TSUD_140740</name>
</gene>
<dbReference type="PANTHER" id="PTHR19375">
    <property type="entry name" value="HEAT SHOCK PROTEIN 70KDA"/>
    <property type="match status" value="1"/>
</dbReference>
<protein>
    <submittedName>
        <fullName evidence="3">Uncharacterized protein</fullName>
    </submittedName>
</protein>
<sequence length="102" mass="11321">MPTMWDMAFSTVNDNQTTASIVVCEGAEGQKAEENNVLGNFEITEIPEAPKGVPEITVSMSIDRKNILTVTAFVGMPRCTPVVTKFDDQLLIRTYDYTIRFG</sequence>
<dbReference type="GO" id="GO:0005524">
    <property type="term" value="F:ATP binding"/>
    <property type="evidence" value="ECO:0007669"/>
    <property type="project" value="UniProtKB-KW"/>
</dbReference>
<organism evidence="3 4">
    <name type="scientific">Trifolium subterraneum</name>
    <name type="common">Subterranean clover</name>
    <dbReference type="NCBI Taxonomy" id="3900"/>
    <lineage>
        <taxon>Eukaryota</taxon>
        <taxon>Viridiplantae</taxon>
        <taxon>Streptophyta</taxon>
        <taxon>Embryophyta</taxon>
        <taxon>Tracheophyta</taxon>
        <taxon>Spermatophyta</taxon>
        <taxon>Magnoliopsida</taxon>
        <taxon>eudicotyledons</taxon>
        <taxon>Gunneridae</taxon>
        <taxon>Pentapetalae</taxon>
        <taxon>rosids</taxon>
        <taxon>fabids</taxon>
        <taxon>Fabales</taxon>
        <taxon>Fabaceae</taxon>
        <taxon>Papilionoideae</taxon>
        <taxon>50 kb inversion clade</taxon>
        <taxon>NPAAA clade</taxon>
        <taxon>Hologalegina</taxon>
        <taxon>IRL clade</taxon>
        <taxon>Trifolieae</taxon>
        <taxon>Trifolium</taxon>
    </lineage>
</organism>
<name>A0A2Z6NHY4_TRISU</name>
<reference evidence="4" key="1">
    <citation type="journal article" date="2017" name="Front. Plant Sci.">
        <title>Climate Clever Clovers: New Paradigm to Reduce the Environmental Footprint of Ruminants by Breeding Low Methanogenic Forages Utilizing Haplotype Variation.</title>
        <authorList>
            <person name="Kaur P."/>
            <person name="Appels R."/>
            <person name="Bayer P.E."/>
            <person name="Keeble-Gagnere G."/>
            <person name="Wang J."/>
            <person name="Hirakawa H."/>
            <person name="Shirasawa K."/>
            <person name="Vercoe P."/>
            <person name="Stefanova K."/>
            <person name="Durmic Z."/>
            <person name="Nichols P."/>
            <person name="Revell C."/>
            <person name="Isobe S.N."/>
            <person name="Edwards D."/>
            <person name="Erskine W."/>
        </authorList>
    </citation>
    <scope>NUCLEOTIDE SEQUENCE [LARGE SCALE GENOMIC DNA]</scope>
    <source>
        <strain evidence="4">cv. Daliak</strain>
    </source>
</reference>